<evidence type="ECO:0000256" key="1">
    <source>
        <dbReference type="SAM" id="Phobius"/>
    </source>
</evidence>
<feature type="transmembrane region" description="Helical" evidence="1">
    <location>
        <begin position="12"/>
        <end position="29"/>
    </location>
</feature>
<accession>A0A4Q0AJ36</accession>
<keyword evidence="1" id="KW-0812">Transmembrane</keyword>
<evidence type="ECO:0000313" key="2">
    <source>
        <dbReference type="EMBL" id="RWZ79549.1"/>
    </source>
</evidence>
<dbReference type="AlphaFoldDB" id="A0A4Q0AJ36"/>
<reference evidence="2" key="1">
    <citation type="submission" date="2019-01" db="EMBL/GenBank/DDBJ databases">
        <title>Genomic signatures and co-occurrence patterns of the ultra-small Saccharimodia (Patescibacteria phylum) suggest a symbiotic lifestyle.</title>
        <authorList>
            <person name="Lemos L."/>
            <person name="Medeiros J."/>
            <person name="Andreote F."/>
            <person name="Fernandes G."/>
            <person name="Varani A."/>
            <person name="Oliveira G."/>
            <person name="Pylro V."/>
        </authorList>
    </citation>
    <scope>NUCLEOTIDE SEQUENCE [LARGE SCALE GENOMIC DNA]</scope>
    <source>
        <strain evidence="2">AMD01</strain>
    </source>
</reference>
<dbReference type="EMBL" id="SCKW01000007">
    <property type="protein sequence ID" value="RWZ79549.1"/>
    <property type="molecule type" value="Genomic_DNA"/>
</dbReference>
<comment type="caution">
    <text evidence="2">The sequence shown here is derived from an EMBL/GenBank/DDBJ whole genome shotgun (WGS) entry which is preliminary data.</text>
</comment>
<dbReference type="Proteomes" id="UP000289269">
    <property type="component" value="Unassembled WGS sequence"/>
</dbReference>
<name>A0A4Q0AJ36_9BACT</name>
<proteinExistence type="predicted"/>
<feature type="transmembrane region" description="Helical" evidence="1">
    <location>
        <begin position="41"/>
        <end position="58"/>
    </location>
</feature>
<protein>
    <submittedName>
        <fullName evidence="2">Uncharacterized protein</fullName>
    </submittedName>
</protein>
<keyword evidence="1" id="KW-1133">Transmembrane helix</keyword>
<gene>
    <name evidence="2" type="ORF">EOT04_01055</name>
</gene>
<organism evidence="2 3">
    <name type="scientific">Candidatus Chaera renei</name>
    <dbReference type="NCBI Taxonomy" id="2506947"/>
    <lineage>
        <taxon>Bacteria</taxon>
        <taxon>Candidatus Saccharimonadota</taxon>
        <taxon>Candidatus Saccharimonadia</taxon>
        <taxon>Candidatus Saccharimonadales</taxon>
        <taxon>Candidatus Saccharimonadaceae</taxon>
        <taxon>Candidatus Chaera</taxon>
    </lineage>
</organism>
<sequence length="89" mass="9912">MPKKNQTNEKDSVYFLKLVLYVILGSIWLKFASPLALGDSFMLKGLPVGFLAGLIFAAHDHFQVDRKIEYAILTVMTVVSLFLPVGIIV</sequence>
<feature type="transmembrane region" description="Helical" evidence="1">
    <location>
        <begin position="70"/>
        <end position="88"/>
    </location>
</feature>
<evidence type="ECO:0000313" key="3">
    <source>
        <dbReference type="Proteomes" id="UP000289269"/>
    </source>
</evidence>
<keyword evidence="1" id="KW-0472">Membrane</keyword>
<keyword evidence="3" id="KW-1185">Reference proteome</keyword>